<evidence type="ECO:0008006" key="4">
    <source>
        <dbReference type="Google" id="ProtNLM"/>
    </source>
</evidence>
<reference evidence="2 3" key="1">
    <citation type="submission" date="2017-05" db="EMBL/GenBank/DDBJ databases">
        <title>Complete and WGS of Bordetella genogroups.</title>
        <authorList>
            <person name="Spilker T."/>
            <person name="LiPuma J."/>
        </authorList>
    </citation>
    <scope>NUCLEOTIDE SEQUENCE [LARGE SCALE GENOMIC DNA]</scope>
    <source>
        <strain evidence="2 3">AU17164</strain>
    </source>
</reference>
<proteinExistence type="predicted"/>
<evidence type="ECO:0000313" key="3">
    <source>
        <dbReference type="Proteomes" id="UP000194139"/>
    </source>
</evidence>
<evidence type="ECO:0000256" key="1">
    <source>
        <dbReference type="SAM" id="SignalP"/>
    </source>
</evidence>
<dbReference type="Proteomes" id="UP000194139">
    <property type="component" value="Chromosome"/>
</dbReference>
<organism evidence="2 3">
    <name type="scientific">Bordetella genomosp. 9</name>
    <dbReference type="NCBI Taxonomy" id="1416803"/>
    <lineage>
        <taxon>Bacteria</taxon>
        <taxon>Pseudomonadati</taxon>
        <taxon>Pseudomonadota</taxon>
        <taxon>Betaproteobacteria</taxon>
        <taxon>Burkholderiales</taxon>
        <taxon>Alcaligenaceae</taxon>
        <taxon>Bordetella</taxon>
    </lineage>
</organism>
<gene>
    <name evidence="2" type="ORF">CAL13_18295</name>
</gene>
<feature type="signal peptide" evidence="1">
    <location>
        <begin position="1"/>
        <end position="19"/>
    </location>
</feature>
<keyword evidence="3" id="KW-1185">Reference proteome</keyword>
<dbReference type="RefSeq" id="WP_086073170.1">
    <property type="nucleotide sequence ID" value="NZ_CP021109.1"/>
</dbReference>
<dbReference type="PROSITE" id="PS51257">
    <property type="entry name" value="PROKAR_LIPOPROTEIN"/>
    <property type="match status" value="1"/>
</dbReference>
<dbReference type="AlphaFoldDB" id="A0A1W6Z3V0"/>
<dbReference type="EMBL" id="CP021109">
    <property type="protein sequence ID" value="ARP87946.1"/>
    <property type="molecule type" value="Genomic_DNA"/>
</dbReference>
<evidence type="ECO:0000313" key="2">
    <source>
        <dbReference type="EMBL" id="ARP87946.1"/>
    </source>
</evidence>
<accession>A0A1W6Z3V0</accession>
<protein>
    <recommendedName>
        <fullName evidence="4">Lipocalin-like domain-containing protein</fullName>
    </recommendedName>
</protein>
<keyword evidence="1" id="KW-0732">Signal</keyword>
<sequence>MSSSFLRFAGVACAAFVLAGCAVKKQTPAPAPQQSPSPPKPVACAPSAGAEALLGTWYSVSTPRGMAGTQQTLMVLGADGKMRYQTQLKVNNRTRPGLTETGCWTYANGMYTMQTTESNGDPVDVSDPIYTNRYRVESVNQNTLVLRDIKRGEVLRARKMPAGYALR</sequence>
<feature type="chain" id="PRO_5012009496" description="Lipocalin-like domain-containing protein" evidence="1">
    <location>
        <begin position="20"/>
        <end position="167"/>
    </location>
</feature>
<name>A0A1W6Z3V0_9BORD</name>